<evidence type="ECO:0000256" key="1">
    <source>
        <dbReference type="ARBA" id="ARBA00022707"/>
    </source>
</evidence>
<feature type="compositionally biased region" description="Basic and acidic residues" evidence="4">
    <location>
        <begin position="63"/>
        <end position="77"/>
    </location>
</feature>
<evidence type="ECO:0000256" key="2">
    <source>
        <dbReference type="ARBA" id="ARBA00023139"/>
    </source>
</evidence>
<organism evidence="5 6">
    <name type="scientific">Escovopsis weberi</name>
    <dbReference type="NCBI Taxonomy" id="150374"/>
    <lineage>
        <taxon>Eukaryota</taxon>
        <taxon>Fungi</taxon>
        <taxon>Dikarya</taxon>
        <taxon>Ascomycota</taxon>
        <taxon>Pezizomycotina</taxon>
        <taxon>Sordariomycetes</taxon>
        <taxon>Hypocreomycetidae</taxon>
        <taxon>Hypocreales</taxon>
        <taxon>Hypocreaceae</taxon>
        <taxon>Escovopsis</taxon>
    </lineage>
</organism>
<evidence type="ECO:0000313" key="6">
    <source>
        <dbReference type="Proteomes" id="UP000053831"/>
    </source>
</evidence>
<comment type="caution">
    <text evidence="5">The sequence shown here is derived from an EMBL/GenBank/DDBJ whole genome shotgun (WGS) entry which is preliminary data.</text>
</comment>
<protein>
    <submittedName>
        <fullName evidence="5">Uncharacterized protein</fullName>
    </submittedName>
</protein>
<name>A0A0M8MYB4_ESCWE</name>
<proteinExistence type="predicted"/>
<keyword evidence="2" id="KW-0564">Palmitate</keyword>
<dbReference type="EMBL" id="LGSR01000029">
    <property type="protein sequence ID" value="KOS16814.1"/>
    <property type="molecule type" value="Genomic_DNA"/>
</dbReference>
<dbReference type="Pfam" id="PF15811">
    <property type="entry name" value="SVIP"/>
    <property type="match status" value="1"/>
</dbReference>
<dbReference type="AlphaFoldDB" id="A0A0M8MYB4"/>
<feature type="compositionally biased region" description="Low complexity" evidence="4">
    <location>
        <begin position="85"/>
        <end position="94"/>
    </location>
</feature>
<sequence length="125" mass="12643">MGNICGKTEDPEPAPSRPLGAAPRPPRSAPFSKTASARVGGPARTLGGGAGSSSSPAPSAGSDDARRRAAEAAEARARAAGKGGKLQAQLSAQKKQSRNSALAEVSTHEVRARDADEAAKARTWD</sequence>
<reference evidence="5 6" key="1">
    <citation type="submission" date="2015-07" db="EMBL/GenBank/DDBJ databases">
        <title>The genome of the fungus Escovopsis weberi, a specialized disease agent of ant agriculture.</title>
        <authorList>
            <person name="de Man T.J."/>
            <person name="Stajich J.E."/>
            <person name="Kubicek C.P."/>
            <person name="Chenthamara K."/>
            <person name="Atanasova L."/>
            <person name="Druzhinina I.S."/>
            <person name="Birnbaum S."/>
            <person name="Barribeau S.M."/>
            <person name="Teiling C."/>
            <person name="Suen G."/>
            <person name="Currie C."/>
            <person name="Gerardo N.M."/>
        </authorList>
    </citation>
    <scope>NUCLEOTIDE SEQUENCE [LARGE SCALE GENOMIC DNA]</scope>
</reference>
<dbReference type="Proteomes" id="UP000053831">
    <property type="component" value="Unassembled WGS sequence"/>
</dbReference>
<dbReference type="InterPro" id="IPR031632">
    <property type="entry name" value="SVIP"/>
</dbReference>
<feature type="compositionally biased region" description="Basic and acidic residues" evidence="4">
    <location>
        <begin position="106"/>
        <end position="125"/>
    </location>
</feature>
<keyword evidence="6" id="KW-1185">Reference proteome</keyword>
<evidence type="ECO:0000256" key="3">
    <source>
        <dbReference type="ARBA" id="ARBA00023288"/>
    </source>
</evidence>
<feature type="compositionally biased region" description="Low complexity" evidence="4">
    <location>
        <begin position="52"/>
        <end position="62"/>
    </location>
</feature>
<gene>
    <name evidence="5" type="ORF">ESCO_004773</name>
</gene>
<keyword evidence="1" id="KW-0519">Myristate</keyword>
<feature type="region of interest" description="Disordered" evidence="4">
    <location>
        <begin position="1"/>
        <end position="125"/>
    </location>
</feature>
<keyword evidence="3" id="KW-0449">Lipoprotein</keyword>
<evidence type="ECO:0000313" key="5">
    <source>
        <dbReference type="EMBL" id="KOS16814.1"/>
    </source>
</evidence>
<accession>A0A0M8MYB4</accession>
<evidence type="ECO:0000256" key="4">
    <source>
        <dbReference type="SAM" id="MobiDB-lite"/>
    </source>
</evidence>